<proteinExistence type="predicted"/>
<sequence>MIGNKTKIVIPVCVLLVILIAFSVKHFNMSSGSGNFNITRSIELNTKNSMRMYYHSFSGNKYTLMNLRKGDKLVLNVSVTTKQGDLKVSLDNGNNKELFSTENPQKTVTKTININETDNYKLQVSGKHKGSFYVKWRVES</sequence>
<evidence type="ECO:0000313" key="1">
    <source>
        <dbReference type="EMBL" id="CDL92096.1"/>
    </source>
</evidence>
<dbReference type="Proteomes" id="UP000019482">
    <property type="component" value="Unassembled WGS sequence"/>
</dbReference>
<gene>
    <name evidence="1" type="ORF">CTDIVETGP_2166</name>
</gene>
<accession>W6N6R1</accession>
<name>W6N6R1_CLOTY</name>
<reference evidence="1 2" key="1">
    <citation type="journal article" date="2015" name="Genome Announc.">
        <title>Draft Genome Sequence of Clostridium tyrobutyricum Strain DIVETGP, Isolated from Cow's Milk for Grana Padano Production.</title>
        <authorList>
            <person name="Soggiu A."/>
            <person name="Piras C."/>
            <person name="Gaiarsa S."/>
            <person name="Sassera D."/>
            <person name="Roncada P."/>
            <person name="Bendixen E."/>
            <person name="Brasca M."/>
            <person name="Bonizzi L."/>
        </authorList>
    </citation>
    <scope>NUCLEOTIDE SEQUENCE [LARGE SCALE GENOMIC DNA]</scope>
    <source>
        <strain evidence="1 2">DIVETGP</strain>
    </source>
</reference>
<organism evidence="1 2">
    <name type="scientific">Clostridium tyrobutyricum DIVETGP</name>
    <dbReference type="NCBI Taxonomy" id="1408889"/>
    <lineage>
        <taxon>Bacteria</taxon>
        <taxon>Bacillati</taxon>
        <taxon>Bacillota</taxon>
        <taxon>Clostridia</taxon>
        <taxon>Eubacteriales</taxon>
        <taxon>Clostridiaceae</taxon>
        <taxon>Clostridium</taxon>
    </lineage>
</organism>
<comment type="caution">
    <text evidence="1">The sequence shown here is derived from an EMBL/GenBank/DDBJ whole genome shotgun (WGS) entry which is preliminary data.</text>
</comment>
<dbReference type="RefSeq" id="WP_017895027.1">
    <property type="nucleotide sequence ID" value="NZ_CBXI010000040.1"/>
</dbReference>
<evidence type="ECO:0000313" key="2">
    <source>
        <dbReference type="Proteomes" id="UP000019482"/>
    </source>
</evidence>
<dbReference type="AlphaFoldDB" id="W6N6R1"/>
<keyword evidence="2" id="KW-1185">Reference proteome</keyword>
<dbReference type="OrthoDB" id="1739408at2"/>
<dbReference type="EMBL" id="CBXI010000040">
    <property type="protein sequence ID" value="CDL92096.1"/>
    <property type="molecule type" value="Genomic_DNA"/>
</dbReference>
<dbReference type="GeneID" id="29420698"/>
<protein>
    <submittedName>
        <fullName evidence="1">Uncharacterized protein</fullName>
    </submittedName>
</protein>